<feature type="compositionally biased region" description="Low complexity" evidence="1">
    <location>
        <begin position="1"/>
        <end position="16"/>
    </location>
</feature>
<feature type="region of interest" description="Disordered" evidence="1">
    <location>
        <begin position="209"/>
        <end position="263"/>
    </location>
</feature>
<evidence type="ECO:0000313" key="2">
    <source>
        <dbReference type="Ensembl" id="ENSECAP00000032849.2"/>
    </source>
</evidence>
<sequence>SGASSSKNSTASAPFSRSPKLTTGPDGPHPPPPPPARDGSVKKDGGRLRARSGTFLAPGTAVPPAGPAASPPAPPAPAPPSPAAGAATEPPAGSAPPGTWRSESKSAARLRLCRLAAAAACDASRRGAALPWAGPATVWAPGAASGRLAGVSAAPGEGGPGGAAPMRPLQRLICFCRYLRWFTFRFDLPGLSRASLMLLDAESMKLSRSRVASRTSPPSAPASSAPPGVPLSSSSKQQPLSRAPKAPPSPSGEPPKPKGTKGCVLRSAACTAIAATPWRSAARPLRPRPPPARSPGPAPAPARCARRSLLSPGRRAARPP</sequence>
<feature type="region of interest" description="Disordered" evidence="1">
    <location>
        <begin position="1"/>
        <end position="103"/>
    </location>
</feature>
<proteinExistence type="predicted"/>
<evidence type="ECO:0000313" key="3">
    <source>
        <dbReference type="Proteomes" id="UP000002281"/>
    </source>
</evidence>
<reference evidence="2" key="3">
    <citation type="submission" date="2025-09" db="UniProtKB">
        <authorList>
            <consortium name="Ensembl"/>
        </authorList>
    </citation>
    <scope>IDENTIFICATION</scope>
    <source>
        <strain evidence="2">Thoroughbred</strain>
    </source>
</reference>
<dbReference type="STRING" id="9796.ENSECAP00000032849"/>
<dbReference type="GeneTree" id="ENSGT00980000198692"/>
<feature type="compositionally biased region" description="Low complexity" evidence="1">
    <location>
        <begin position="83"/>
        <end position="99"/>
    </location>
</feature>
<feature type="compositionally biased region" description="Pro residues" evidence="1">
    <location>
        <begin position="64"/>
        <end position="82"/>
    </location>
</feature>
<dbReference type="Proteomes" id="UP000002281">
    <property type="component" value="Chromosome 7"/>
</dbReference>
<feature type="region of interest" description="Disordered" evidence="1">
    <location>
        <begin position="275"/>
        <end position="320"/>
    </location>
</feature>
<reference evidence="2" key="2">
    <citation type="submission" date="2025-08" db="UniProtKB">
        <authorList>
            <consortium name="Ensembl"/>
        </authorList>
    </citation>
    <scope>IDENTIFICATION</scope>
    <source>
        <strain evidence="2">Thoroughbred</strain>
    </source>
</reference>
<feature type="compositionally biased region" description="Low complexity" evidence="1">
    <location>
        <begin position="301"/>
        <end position="311"/>
    </location>
</feature>
<feature type="compositionally biased region" description="Low complexity" evidence="1">
    <location>
        <begin position="209"/>
        <end position="244"/>
    </location>
</feature>
<dbReference type="AlphaFoldDB" id="A0A3Q2HGQ5"/>
<dbReference type="InParanoid" id="A0A3Q2HGQ5"/>
<dbReference type="PaxDb" id="9796-ENSECAP00000032849"/>
<feature type="compositionally biased region" description="Pro residues" evidence="1">
    <location>
        <begin position="245"/>
        <end position="254"/>
    </location>
</feature>
<reference evidence="2 3" key="1">
    <citation type="journal article" date="2009" name="Science">
        <title>Genome sequence, comparative analysis, and population genetics of the domestic horse.</title>
        <authorList>
            <consortium name="Broad Institute Genome Sequencing Platform"/>
            <consortium name="Broad Institute Whole Genome Assembly Team"/>
            <person name="Wade C.M."/>
            <person name="Giulotto E."/>
            <person name="Sigurdsson S."/>
            <person name="Zoli M."/>
            <person name="Gnerre S."/>
            <person name="Imsland F."/>
            <person name="Lear T.L."/>
            <person name="Adelson D.L."/>
            <person name="Bailey E."/>
            <person name="Bellone R.R."/>
            <person name="Bloecker H."/>
            <person name="Distl O."/>
            <person name="Edgar R.C."/>
            <person name="Garber M."/>
            <person name="Leeb T."/>
            <person name="Mauceli E."/>
            <person name="MacLeod J.N."/>
            <person name="Penedo M.C.T."/>
            <person name="Raison J.M."/>
            <person name="Sharpe T."/>
            <person name="Vogel J."/>
            <person name="Andersson L."/>
            <person name="Antczak D.F."/>
            <person name="Biagi T."/>
            <person name="Binns M.M."/>
            <person name="Chowdhary B.P."/>
            <person name="Coleman S.J."/>
            <person name="Della Valle G."/>
            <person name="Fryc S."/>
            <person name="Guerin G."/>
            <person name="Hasegawa T."/>
            <person name="Hill E.W."/>
            <person name="Jurka J."/>
            <person name="Kiialainen A."/>
            <person name="Lindgren G."/>
            <person name="Liu J."/>
            <person name="Magnani E."/>
            <person name="Mickelson J.R."/>
            <person name="Murray J."/>
            <person name="Nergadze S.G."/>
            <person name="Onofrio R."/>
            <person name="Pedroni S."/>
            <person name="Piras M.F."/>
            <person name="Raudsepp T."/>
            <person name="Rocchi M."/>
            <person name="Roeed K.H."/>
            <person name="Ryder O.A."/>
            <person name="Searle S."/>
            <person name="Skow L."/>
            <person name="Swinburne J.E."/>
            <person name="Syvaenen A.C."/>
            <person name="Tozaki T."/>
            <person name="Valberg S.J."/>
            <person name="Vaudin M."/>
            <person name="White J.R."/>
            <person name="Zody M.C."/>
            <person name="Lander E.S."/>
            <person name="Lindblad-Toh K."/>
        </authorList>
    </citation>
    <scope>NUCLEOTIDE SEQUENCE [LARGE SCALE GENOMIC DNA]</scope>
    <source>
        <strain evidence="2 3">Thoroughbred</strain>
    </source>
</reference>
<name>A0A3Q2HGQ5_HORSE</name>
<organism evidence="2 3">
    <name type="scientific">Equus caballus</name>
    <name type="common">Horse</name>
    <dbReference type="NCBI Taxonomy" id="9796"/>
    <lineage>
        <taxon>Eukaryota</taxon>
        <taxon>Metazoa</taxon>
        <taxon>Chordata</taxon>
        <taxon>Craniata</taxon>
        <taxon>Vertebrata</taxon>
        <taxon>Euteleostomi</taxon>
        <taxon>Mammalia</taxon>
        <taxon>Eutheria</taxon>
        <taxon>Laurasiatheria</taxon>
        <taxon>Perissodactyla</taxon>
        <taxon>Equidae</taxon>
        <taxon>Equus</taxon>
    </lineage>
</organism>
<dbReference type="FunCoup" id="A0A3Q2HGQ5">
    <property type="interactions" value="115"/>
</dbReference>
<feature type="compositionally biased region" description="Pro residues" evidence="1">
    <location>
        <begin position="287"/>
        <end position="300"/>
    </location>
</feature>
<keyword evidence="3" id="KW-1185">Reference proteome</keyword>
<feature type="compositionally biased region" description="Pro residues" evidence="1">
    <location>
        <begin position="27"/>
        <end position="36"/>
    </location>
</feature>
<accession>A0A3Q2HGQ5</accession>
<protein>
    <submittedName>
        <fullName evidence="2">Family with sequence similarity 181 member B</fullName>
    </submittedName>
</protein>
<evidence type="ECO:0000256" key="1">
    <source>
        <dbReference type="SAM" id="MobiDB-lite"/>
    </source>
</evidence>
<dbReference type="Ensembl" id="ENSECAT00000037802.2">
    <property type="protein sequence ID" value="ENSECAP00000032849.2"/>
    <property type="gene ID" value="ENSECAG00000030706.2"/>
</dbReference>
<dbReference type="Bgee" id="ENSECAG00000030706">
    <property type="expression patterns" value="Expressed in cerebellum and 18 other cell types or tissues"/>
</dbReference>